<evidence type="ECO:0000313" key="3">
    <source>
        <dbReference type="Proteomes" id="UP000288859"/>
    </source>
</evidence>
<feature type="compositionally biased region" description="Pro residues" evidence="1">
    <location>
        <begin position="65"/>
        <end position="79"/>
    </location>
</feature>
<accession>A0A438NK49</accession>
<feature type="region of interest" description="Disordered" evidence="1">
    <location>
        <begin position="1"/>
        <end position="83"/>
    </location>
</feature>
<comment type="caution">
    <text evidence="2">The sequence shown here is derived from an EMBL/GenBank/DDBJ whole genome shotgun (WGS) entry which is preliminary data.</text>
</comment>
<dbReference type="AlphaFoldDB" id="A0A438NK49"/>
<feature type="compositionally biased region" description="Basic residues" evidence="1">
    <location>
        <begin position="106"/>
        <end position="115"/>
    </location>
</feature>
<feature type="compositionally biased region" description="Low complexity" evidence="1">
    <location>
        <begin position="39"/>
        <end position="60"/>
    </location>
</feature>
<protein>
    <submittedName>
        <fullName evidence="2">Uncharacterized protein</fullName>
    </submittedName>
</protein>
<sequence length="184" mass="19890">MHPIPIPGRRSFSLHDADVNTKSSSNVRTAHASEPAPCSPSITSSTSFTSSNTTLPTNLIYPLQPLNPPPERIPTPPGLPRFGSKEAQLYRLVPPSSHRFTSWSRRSSRRGKKKRQANDLRESVLRVAPVVGPLARADDGTWIRGRFPVRASGHGVGGGVGSGSGSGRYRIRARADIENGDNVH</sequence>
<gene>
    <name evidence="2" type="ORF">B0A52_00452</name>
</gene>
<evidence type="ECO:0000256" key="1">
    <source>
        <dbReference type="SAM" id="MobiDB-lite"/>
    </source>
</evidence>
<proteinExistence type="predicted"/>
<dbReference type="Proteomes" id="UP000288859">
    <property type="component" value="Unassembled WGS sequence"/>
</dbReference>
<dbReference type="OrthoDB" id="4157036at2759"/>
<feature type="region of interest" description="Disordered" evidence="1">
    <location>
        <begin position="98"/>
        <end position="120"/>
    </location>
</feature>
<organism evidence="2 3">
    <name type="scientific">Exophiala mesophila</name>
    <name type="common">Black yeast-like fungus</name>
    <dbReference type="NCBI Taxonomy" id="212818"/>
    <lineage>
        <taxon>Eukaryota</taxon>
        <taxon>Fungi</taxon>
        <taxon>Dikarya</taxon>
        <taxon>Ascomycota</taxon>
        <taxon>Pezizomycotina</taxon>
        <taxon>Eurotiomycetes</taxon>
        <taxon>Chaetothyriomycetidae</taxon>
        <taxon>Chaetothyriales</taxon>
        <taxon>Herpotrichiellaceae</taxon>
        <taxon>Exophiala</taxon>
    </lineage>
</organism>
<reference evidence="2 3" key="1">
    <citation type="submission" date="2017-03" db="EMBL/GenBank/DDBJ databases">
        <title>Genomes of endolithic fungi from Antarctica.</title>
        <authorList>
            <person name="Coleine C."/>
            <person name="Masonjones S."/>
            <person name="Stajich J.E."/>
        </authorList>
    </citation>
    <scope>NUCLEOTIDE SEQUENCE [LARGE SCALE GENOMIC DNA]</scope>
    <source>
        <strain evidence="2 3">CCFEE 6314</strain>
    </source>
</reference>
<evidence type="ECO:0000313" key="2">
    <source>
        <dbReference type="EMBL" id="RVX76095.1"/>
    </source>
</evidence>
<name>A0A438NK49_EXOME</name>
<dbReference type="EMBL" id="NAJM01000001">
    <property type="protein sequence ID" value="RVX76095.1"/>
    <property type="molecule type" value="Genomic_DNA"/>
</dbReference>